<dbReference type="InterPro" id="IPR010183">
    <property type="entry name" value="Phage_lambda_Bet"/>
</dbReference>
<dbReference type="Proteomes" id="UP001162780">
    <property type="component" value="Chromosome"/>
</dbReference>
<organism evidence="1 3">
    <name type="scientific">Methylomonas rapida</name>
    <dbReference type="NCBI Taxonomy" id="2963939"/>
    <lineage>
        <taxon>Bacteria</taxon>
        <taxon>Pseudomonadati</taxon>
        <taxon>Pseudomonadota</taxon>
        <taxon>Gammaproteobacteria</taxon>
        <taxon>Methylococcales</taxon>
        <taxon>Methylococcaceae</taxon>
        <taxon>Methylomonas</taxon>
    </lineage>
</organism>
<evidence type="ECO:0000313" key="3">
    <source>
        <dbReference type="Proteomes" id="UP001162780"/>
    </source>
</evidence>
<dbReference type="EMBL" id="CP113517">
    <property type="protein sequence ID" value="WAR43361.1"/>
    <property type="molecule type" value="Genomic_DNA"/>
</dbReference>
<gene>
    <name evidence="1" type="primary">bet</name>
    <name evidence="1" type="ORF">NM686_013290</name>
    <name evidence="2" type="ORF">NM686_014485</name>
</gene>
<sequence length="351" mass="38394">MNPNNRNTLPKTRDLPMPVAAQQSYGLSEQSWKVLTEVTFPTAKTPEAILMALDYCKARKLDIFKKPVHIVPMWSAGLGRNIETVWPSIMEIQTTASRTGVWAGMDRPAWGPDVTKTFTGRYKDDNEQWQESSITVTFPEWVAVTVYRIVGGKRCAFTEEVYWLEAYSTAGGKNSQVPTAMWIKRPKGQLAKCGKAASLRAAFPEECGYAAEEMDGKTLDDIADGSVIDGSATVVNATEADNEDRVWAGDAGVDANRVIDLSQIHPKVQKAVAELVRRTAAAGAWKAAYDYANQKFKGIDLTFALAELDKVSEIAPNATQVLGQADSTAMPPLSPKEMAMTQARQALGANR</sequence>
<accession>A0ABY7GGJ9</accession>
<dbReference type="InterPro" id="IPR018330">
    <property type="entry name" value="RecT_fam"/>
</dbReference>
<dbReference type="EMBL" id="CP113517">
    <property type="protein sequence ID" value="WAR43579.1"/>
    <property type="molecule type" value="Genomic_DNA"/>
</dbReference>
<dbReference type="Pfam" id="PF03837">
    <property type="entry name" value="RecT"/>
    <property type="match status" value="1"/>
</dbReference>
<evidence type="ECO:0000313" key="1">
    <source>
        <dbReference type="EMBL" id="WAR43361.1"/>
    </source>
</evidence>
<protein>
    <submittedName>
        <fullName evidence="1">Phage recombination protein Bet</fullName>
    </submittedName>
</protein>
<keyword evidence="3" id="KW-1185">Reference proteome</keyword>
<evidence type="ECO:0000313" key="2">
    <source>
        <dbReference type="EMBL" id="WAR43579.1"/>
    </source>
</evidence>
<dbReference type="RefSeq" id="WP_255188324.1">
    <property type="nucleotide sequence ID" value="NZ_CP113517.1"/>
</dbReference>
<dbReference type="NCBIfam" id="TIGR01913">
    <property type="entry name" value="bet_lambda"/>
    <property type="match status" value="1"/>
</dbReference>
<reference evidence="1" key="1">
    <citation type="submission" date="2022-11" db="EMBL/GenBank/DDBJ databases">
        <title>Methylomonas rapida sp. nov., Carotenoid-Producing Obligate Methanotrophs with High Growth Characteristics and Biotechnological Potential.</title>
        <authorList>
            <person name="Tikhonova E.N."/>
            <person name="Suleimanov R.Z."/>
            <person name="Miroshnikov K."/>
            <person name="Oshkin I.Y."/>
            <person name="Belova S.E."/>
            <person name="Danilova O.V."/>
            <person name="Ashikhmin A."/>
            <person name="Konopkin A."/>
            <person name="But S.Y."/>
            <person name="Khmelenina V.N."/>
            <person name="Kuznetsov N."/>
            <person name="Pimenov N.V."/>
            <person name="Dedysh S.N."/>
        </authorList>
    </citation>
    <scope>NUCLEOTIDE SEQUENCE</scope>
    <source>
        <strain evidence="1">MP1</strain>
    </source>
</reference>
<proteinExistence type="predicted"/>
<name>A0ABY7GGJ9_9GAMM</name>